<comment type="caution">
    <text evidence="1">The sequence shown here is derived from an EMBL/GenBank/DDBJ whole genome shotgun (WGS) entry which is preliminary data.</text>
</comment>
<accession>A0A0F9MXY4</accession>
<evidence type="ECO:0000313" key="1">
    <source>
        <dbReference type="EMBL" id="KKN12185.1"/>
    </source>
</evidence>
<protein>
    <submittedName>
        <fullName evidence="1">Uncharacterized protein</fullName>
    </submittedName>
</protein>
<reference evidence="1" key="1">
    <citation type="journal article" date="2015" name="Nature">
        <title>Complex archaea that bridge the gap between prokaryotes and eukaryotes.</title>
        <authorList>
            <person name="Spang A."/>
            <person name="Saw J.H."/>
            <person name="Jorgensen S.L."/>
            <person name="Zaremba-Niedzwiedzka K."/>
            <person name="Martijn J."/>
            <person name="Lind A.E."/>
            <person name="van Eijk R."/>
            <person name="Schleper C."/>
            <person name="Guy L."/>
            <person name="Ettema T.J."/>
        </authorList>
    </citation>
    <scope>NUCLEOTIDE SEQUENCE</scope>
</reference>
<dbReference type="EMBL" id="LAZR01004058">
    <property type="protein sequence ID" value="KKN12185.1"/>
    <property type="molecule type" value="Genomic_DNA"/>
</dbReference>
<dbReference type="AlphaFoldDB" id="A0A0F9MXY4"/>
<organism evidence="1">
    <name type="scientific">marine sediment metagenome</name>
    <dbReference type="NCBI Taxonomy" id="412755"/>
    <lineage>
        <taxon>unclassified sequences</taxon>
        <taxon>metagenomes</taxon>
        <taxon>ecological metagenomes</taxon>
    </lineage>
</organism>
<gene>
    <name evidence="1" type="ORF">LCGC14_1019080</name>
</gene>
<name>A0A0F9MXY4_9ZZZZ</name>
<sequence length="150" mass="16785">MLHCPDCLADKKVTCPRNPDAQCLECGKKLCAAHIASHLKEVHCMSLSLDYCSEDEGRPIKVEEDRAGTVCLICKEKILWGAGGTVGPYALCDDCQAAGYRLHRFLPRYIYVITPENLRIECGSVRRFLALGDKTFLGPRARTVQEWRAD</sequence>
<proteinExistence type="predicted"/>